<feature type="compositionally biased region" description="Polar residues" evidence="12">
    <location>
        <begin position="881"/>
        <end position="897"/>
    </location>
</feature>
<feature type="region of interest" description="Disordered" evidence="12">
    <location>
        <begin position="865"/>
        <end position="901"/>
    </location>
</feature>
<dbReference type="PANTHER" id="PTHR10027">
    <property type="entry name" value="CALCIUM-ACTIVATED POTASSIUM CHANNEL ALPHA CHAIN"/>
    <property type="match status" value="1"/>
</dbReference>
<feature type="transmembrane region" description="Helical" evidence="13">
    <location>
        <begin position="178"/>
        <end position="199"/>
    </location>
</feature>
<reference evidence="18" key="2">
    <citation type="journal article" date="2023" name="Microbiol Resour">
        <title>Decontamination and Annotation of the Draft Genome Sequence of the Oomycete Lagenidium giganteum ARSEF 373.</title>
        <authorList>
            <person name="Morgan W.R."/>
            <person name="Tartar A."/>
        </authorList>
    </citation>
    <scope>NUCLEOTIDE SEQUENCE</scope>
    <source>
        <strain evidence="18">ARSEF 373</strain>
    </source>
</reference>
<keyword evidence="10" id="KW-0407">Ion channel</keyword>
<dbReference type="PANTHER" id="PTHR10027:SF10">
    <property type="entry name" value="SLOWPOKE 2, ISOFORM D"/>
    <property type="match status" value="1"/>
</dbReference>
<evidence type="ECO:0000256" key="6">
    <source>
        <dbReference type="ARBA" id="ARBA00022958"/>
    </source>
</evidence>
<proteinExistence type="predicted"/>
<protein>
    <recommendedName>
        <fullName evidence="20">Calcium-activated potassium channel</fullName>
    </recommendedName>
</protein>
<feature type="transmembrane region" description="Helical" evidence="13">
    <location>
        <begin position="1152"/>
        <end position="1168"/>
    </location>
</feature>
<dbReference type="EMBL" id="DAKRPA010000098">
    <property type="protein sequence ID" value="DAZ98735.1"/>
    <property type="molecule type" value="Genomic_DNA"/>
</dbReference>
<feature type="domain" description="Calcium-activated potassium channel BK alpha subunit" evidence="15">
    <location>
        <begin position="459"/>
        <end position="548"/>
    </location>
</feature>
<dbReference type="GO" id="GO:0005267">
    <property type="term" value="F:potassium channel activity"/>
    <property type="evidence" value="ECO:0007669"/>
    <property type="project" value="UniProtKB-KW"/>
</dbReference>
<keyword evidence="2" id="KW-0813">Transport</keyword>
<feature type="domain" description="Ion transport" evidence="14">
    <location>
        <begin position="1002"/>
        <end position="1188"/>
    </location>
</feature>
<evidence type="ECO:0000256" key="9">
    <source>
        <dbReference type="ARBA" id="ARBA00023136"/>
    </source>
</evidence>
<evidence type="ECO:0000313" key="19">
    <source>
        <dbReference type="Proteomes" id="UP001146120"/>
    </source>
</evidence>
<feature type="transmembrane region" description="Helical" evidence="13">
    <location>
        <begin position="1113"/>
        <end position="1131"/>
    </location>
</feature>
<feature type="domain" description="RCK N-terminal" evidence="17">
    <location>
        <begin position="1222"/>
        <end position="1333"/>
    </location>
</feature>
<evidence type="ECO:0000259" key="16">
    <source>
        <dbReference type="Pfam" id="PF07885"/>
    </source>
</evidence>
<dbReference type="Pfam" id="PF22614">
    <property type="entry name" value="Slo-like_RCK"/>
    <property type="match status" value="2"/>
</dbReference>
<dbReference type="InterPro" id="IPR005821">
    <property type="entry name" value="Ion_trans_dom"/>
</dbReference>
<dbReference type="Gene3D" id="1.20.120.350">
    <property type="entry name" value="Voltage-gated potassium channels. Chain C"/>
    <property type="match status" value="2"/>
</dbReference>
<organism evidence="18 19">
    <name type="scientific">Lagenidium giganteum</name>
    <dbReference type="NCBI Taxonomy" id="4803"/>
    <lineage>
        <taxon>Eukaryota</taxon>
        <taxon>Sar</taxon>
        <taxon>Stramenopiles</taxon>
        <taxon>Oomycota</taxon>
        <taxon>Peronosporomycetes</taxon>
        <taxon>Pythiales</taxon>
        <taxon>Pythiaceae</taxon>
    </lineage>
</organism>
<comment type="subcellular location">
    <subcellularLocation>
        <location evidence="1">Membrane</location>
        <topology evidence="1">Multi-pass membrane protein</topology>
    </subcellularLocation>
</comment>
<dbReference type="GO" id="GO:0016020">
    <property type="term" value="C:membrane"/>
    <property type="evidence" value="ECO:0007669"/>
    <property type="project" value="UniProtKB-SubCell"/>
</dbReference>
<dbReference type="InterPro" id="IPR047871">
    <property type="entry name" value="K_chnl_Slo-like"/>
</dbReference>
<feature type="transmembrane region" description="Helical" evidence="13">
    <location>
        <begin position="97"/>
        <end position="115"/>
    </location>
</feature>
<evidence type="ECO:0000313" key="18">
    <source>
        <dbReference type="EMBL" id="DAZ98735.1"/>
    </source>
</evidence>
<evidence type="ECO:0008006" key="20">
    <source>
        <dbReference type="Google" id="ProtNLM"/>
    </source>
</evidence>
<dbReference type="PRINTS" id="PR00169">
    <property type="entry name" value="KCHANNEL"/>
</dbReference>
<evidence type="ECO:0000259" key="15">
    <source>
        <dbReference type="Pfam" id="PF03493"/>
    </source>
</evidence>
<reference evidence="18" key="1">
    <citation type="submission" date="2022-11" db="EMBL/GenBank/DDBJ databases">
        <authorList>
            <person name="Morgan W.R."/>
            <person name="Tartar A."/>
        </authorList>
    </citation>
    <scope>NUCLEOTIDE SEQUENCE</scope>
    <source>
        <strain evidence="18">ARSEF 373</strain>
    </source>
</reference>
<feature type="transmembrane region" description="Helical" evidence="13">
    <location>
        <begin position="260"/>
        <end position="279"/>
    </location>
</feature>
<evidence type="ECO:0000259" key="14">
    <source>
        <dbReference type="Pfam" id="PF00520"/>
    </source>
</evidence>
<keyword evidence="3" id="KW-0633">Potassium transport</keyword>
<keyword evidence="7 13" id="KW-1133">Transmembrane helix</keyword>
<name>A0AAV2YV14_9STRA</name>
<dbReference type="SUPFAM" id="SSF81324">
    <property type="entry name" value="Voltage-gated potassium channels"/>
    <property type="match status" value="2"/>
</dbReference>
<dbReference type="Pfam" id="PF03493">
    <property type="entry name" value="BK_channel_a"/>
    <property type="match status" value="2"/>
</dbReference>
<keyword evidence="6" id="KW-0630">Potassium</keyword>
<gene>
    <name evidence="18" type="ORF">N0F65_003791</name>
</gene>
<keyword evidence="9 13" id="KW-0472">Membrane</keyword>
<feature type="domain" description="Ion transport" evidence="14">
    <location>
        <begin position="37"/>
        <end position="143"/>
    </location>
</feature>
<evidence type="ECO:0000256" key="7">
    <source>
        <dbReference type="ARBA" id="ARBA00022989"/>
    </source>
</evidence>
<dbReference type="Pfam" id="PF00520">
    <property type="entry name" value="Ion_trans"/>
    <property type="match status" value="2"/>
</dbReference>
<keyword evidence="8" id="KW-0406">Ion transport</keyword>
<evidence type="ECO:0000256" key="5">
    <source>
        <dbReference type="ARBA" id="ARBA00022826"/>
    </source>
</evidence>
<accession>A0AAV2YV14</accession>
<evidence type="ECO:0000256" key="4">
    <source>
        <dbReference type="ARBA" id="ARBA00022692"/>
    </source>
</evidence>
<keyword evidence="5" id="KW-0631">Potassium channel</keyword>
<evidence type="ECO:0000259" key="17">
    <source>
        <dbReference type="Pfam" id="PF22614"/>
    </source>
</evidence>
<dbReference type="InterPro" id="IPR027359">
    <property type="entry name" value="Volt_channel_dom_sf"/>
</dbReference>
<feature type="transmembrane region" description="Helical" evidence="13">
    <location>
        <begin position="30"/>
        <end position="52"/>
    </location>
</feature>
<feature type="transmembrane region" description="Helical" evidence="13">
    <location>
        <begin position="1054"/>
        <end position="1075"/>
    </location>
</feature>
<keyword evidence="4 13" id="KW-0812">Transmembrane</keyword>
<evidence type="ECO:0000256" key="2">
    <source>
        <dbReference type="ARBA" id="ARBA00022448"/>
    </source>
</evidence>
<evidence type="ECO:0000256" key="13">
    <source>
        <dbReference type="SAM" id="Phobius"/>
    </source>
</evidence>
<comment type="caution">
    <text evidence="18">The sequence shown here is derived from an EMBL/GenBank/DDBJ whole genome shotgun (WGS) entry which is preliminary data.</text>
</comment>
<dbReference type="InterPro" id="IPR003929">
    <property type="entry name" value="K_chnl_BK_asu"/>
</dbReference>
<keyword evidence="19" id="KW-1185">Reference proteome</keyword>
<feature type="transmembrane region" description="Helical" evidence="13">
    <location>
        <begin position="1030"/>
        <end position="1047"/>
    </location>
</feature>
<evidence type="ECO:0000256" key="10">
    <source>
        <dbReference type="ARBA" id="ARBA00023303"/>
    </source>
</evidence>
<feature type="domain" description="RCK N-terminal" evidence="17">
    <location>
        <begin position="306"/>
        <end position="415"/>
    </location>
</feature>
<dbReference type="Gene3D" id="1.10.287.70">
    <property type="match status" value="2"/>
</dbReference>
<evidence type="ECO:0000256" key="1">
    <source>
        <dbReference type="ARBA" id="ARBA00004141"/>
    </source>
</evidence>
<feature type="domain" description="Calcium-activated potassium channel BK alpha subunit" evidence="15">
    <location>
        <begin position="1382"/>
        <end position="1467"/>
    </location>
</feature>
<evidence type="ECO:0000256" key="11">
    <source>
        <dbReference type="ARBA" id="ARBA00034430"/>
    </source>
</evidence>
<feature type="domain" description="Potassium channel" evidence="16">
    <location>
        <begin position="185"/>
        <end position="240"/>
    </location>
</feature>
<sequence length="2015" mass="224676">MTPRPYSIGDVHEVTMKEKLQAMLDSRTGLAMEVINVLLSVGLIVVAVIQSYDDLESAETDTAVRYIELFSALWFAGDFAIRIYAADRPWRVVMSPMGIIDCVTIIPMMIAFFLASVTADALPVLRIMRVFRALGILRLYRVIRVYHGYEYEVKTRPRFALSERTANEFLSCDRTHQLAVLIFTMFCLVFVAAGVFQILEEHREAGPLLFHQAAYFVFVTVSTVGYGDITPTTAACRSQSISCSSWIGIQMLTSVRSFPAQMLVMVMLIIVLIVVPPQIRKLAELSRLQKRYLHSYNGHRRPRHAINGHVIVTGTFGDDTVAEFLAEFYRDHVSIDVVIMVDQVPSTRMLNLVHSYRYRRHVQYLKGSLLNDKDSERAALGKSSAVFILGVDKPHVCADSTDSLSILHALAIDKASFVAGNDTRGLQRKELSPPRCFIQILSPQRMNGLRAITGADIVFNVPRLRTAIVTRSVVCPGATAVLLNLIHRVDVRILENQAAHDCGWVIEYAHGLKYQLFPVLLPPQFEGVPYTRAVYELYVEFNVLLLGVYNRSRALHGHNRIMLCPFSIQAWGKDSLFELGHRTLDPLNPEMHSMALRLLRHHVVIAGAFADCYATADYLDVVYRTSGMTCPTVILLVSSIPKVAELDVCCTGLRNVLVAHGSADDPDDLLRVRACDALATLVIPGLSSSQLLEQIHSTCKNARMNEYLVDYKAVMSTLCIHALQRERDAGMLSPSRPSHTVTVLKRLESISYFCYNDCMGERMMPAAVRPVSSCLTASFAPDTSLLPVQFTTAFVAGEVFVESVLDTLLCQSFFNPYVIDVIRLLAGDYDLSDLTPRDRCPVSSSIEPTPLCPTMATCRPARLSTMRMDSSGSRGEVDCNTRGTTAKESSEQTSDQSCGAADQRVPVLSTANIGAALEGHSFQHVFHRALAQQILVIGIYRSANVNARGNTQPYVFTCPPADDLSCRVYRGDVLHVVSSRPPPLSVERAGICIESLNVGLSVLLVIISVVQSYQHDISDAEKTAVRYFEFISNIFFTFDYLLHLYAAEERMRFIVSPMGIIDLLTIIPTYISFFITDVNAPIEFFRIARVFRALSVLRLYRVISSYRGYDYELAVLIFSTFTLIFVAASVFQTLETDWYAKQQNSDFQFHQAVYFVFVTISTVGYGDITPHTTASQMVVMFMLIVVVTIIPRQLNRIHELSKLQNGYMHSYNLRKRSVQNGGHVVVTGSVEYESAAEFLAEFYRSRLGRVHMDVVILADQIPSQRLQSLLRGAAYRRRTTYLKGTLLNEKDAERAHIKEAAAVFILADKKNPKHSDAHDALTVLQALAIDKYRFRLRNGATSSSPGGVRKREIRCFLQVISPLRSRGLRTITGVEVALNNPRLRTAILARNLLCPGAIALLLNLIYSAPEQDVARAKSHDVPWIGEYAHGLQHQIFPVYLPPYFVGMKYEQAALGLYKHFQIMFLAVYDRKAGERDRKRISLSPFGQVLQENDLGFFIAPSAAMAKHAVDSLFRADEMYPLRSHNLPTLVYSSESVLDRQSLVKERSHSILLLNDDDDVSSSDGGEEIVHACAFDDMSITDATEGSTTTAATMSPLFQSCQVRSPGQSLPVTSLHRAGSTLNAAMLKRLRNHIIICGPFAHGHQLACYLDELYAREQPSMSQDTSATSHPTILLLVKKLPRHVDIDDLPCPLPDNVFVEKGVSQNVEDLLRVRAFDAKAVLMIPGNWNVDEMREENTEDVNEHLMDYQVIMSTLSLRTVHDLHARHLSSNVSSTKSSLLVDSQMRPNGISVVKGHGSITYFAHKSERFATAGQHQMPAPIKYKPRSESFPSKDNDAVPASFSPSYAAGEIFVDGVLDTLLCQSFFNPYVIDIIRALAGDYYGNSSHASQSFACSMMRYFRDSRHRTASNDSTYGYSSTLHHEKSALPYPVLGIATLAPHLHGRSFSQVFAAALREQVLLIGIYRQPHEMTNGNALPYVYTCPEASSACRVLDGDLLHVVSQRRMPVVIGADTQSV</sequence>
<dbReference type="InterPro" id="IPR003148">
    <property type="entry name" value="RCK_N"/>
</dbReference>
<evidence type="ECO:0000256" key="3">
    <source>
        <dbReference type="ARBA" id="ARBA00022538"/>
    </source>
</evidence>
<dbReference type="InterPro" id="IPR013099">
    <property type="entry name" value="K_chnl_dom"/>
</dbReference>
<comment type="catalytic activity">
    <reaction evidence="11">
        <text>K(+)(in) = K(+)(out)</text>
        <dbReference type="Rhea" id="RHEA:29463"/>
        <dbReference type="ChEBI" id="CHEBI:29103"/>
    </reaction>
</comment>
<evidence type="ECO:0000256" key="8">
    <source>
        <dbReference type="ARBA" id="ARBA00023065"/>
    </source>
</evidence>
<evidence type="ECO:0000256" key="12">
    <source>
        <dbReference type="SAM" id="MobiDB-lite"/>
    </source>
</evidence>
<dbReference type="Gene3D" id="3.40.50.720">
    <property type="entry name" value="NAD(P)-binding Rossmann-like Domain"/>
    <property type="match status" value="2"/>
</dbReference>
<dbReference type="Pfam" id="PF07885">
    <property type="entry name" value="Ion_trans_2"/>
    <property type="match status" value="1"/>
</dbReference>
<dbReference type="Proteomes" id="UP001146120">
    <property type="component" value="Unassembled WGS sequence"/>
</dbReference>